<dbReference type="Proteomes" id="UP001207654">
    <property type="component" value="Unassembled WGS sequence"/>
</dbReference>
<dbReference type="RefSeq" id="WP_267533953.1">
    <property type="nucleotide sequence ID" value="NZ_JAPNKA010000001.1"/>
</dbReference>
<proteinExistence type="predicted"/>
<gene>
    <name evidence="1" type="ORF">OV287_10910</name>
</gene>
<reference evidence="1 2" key="1">
    <citation type="submission" date="2022-11" db="EMBL/GenBank/DDBJ databases">
        <title>Minimal conservation of predation-associated metabolite biosynthetic gene clusters underscores biosynthetic potential of Myxococcota including descriptions for ten novel species: Archangium lansinium sp. nov., Myxococcus landrumus sp. nov., Nannocystis bai.</title>
        <authorList>
            <person name="Ahearne A."/>
            <person name="Stevens C."/>
            <person name="Phillips K."/>
        </authorList>
    </citation>
    <scope>NUCLEOTIDE SEQUENCE [LARGE SCALE GENOMIC DNA]</scope>
    <source>
        <strain evidence="1 2">MIWBW</strain>
    </source>
</reference>
<evidence type="ECO:0008006" key="3">
    <source>
        <dbReference type="Google" id="ProtNLM"/>
    </source>
</evidence>
<comment type="caution">
    <text evidence="1">The sequence shown here is derived from an EMBL/GenBank/DDBJ whole genome shotgun (WGS) entry which is preliminary data.</text>
</comment>
<name>A0ABT4A017_9BACT</name>
<organism evidence="1 2">
    <name type="scientific">Archangium lansingense</name>
    <dbReference type="NCBI Taxonomy" id="2995310"/>
    <lineage>
        <taxon>Bacteria</taxon>
        <taxon>Pseudomonadati</taxon>
        <taxon>Myxococcota</taxon>
        <taxon>Myxococcia</taxon>
        <taxon>Myxococcales</taxon>
        <taxon>Cystobacterineae</taxon>
        <taxon>Archangiaceae</taxon>
        <taxon>Archangium</taxon>
    </lineage>
</organism>
<protein>
    <recommendedName>
        <fullName evidence="3">Immunity protein 49 of polymorphic toxin system</fullName>
    </recommendedName>
</protein>
<accession>A0ABT4A017</accession>
<sequence>MRIQELLADASQFISPRWRAALAKGRAQEKELWGYLYELTSFILETGQAYRFENHLEGLDSTSRPRVSAALDARTEGTSRKAMELLLKVWDETPEPGQRQSVLVLIGLLGFIAGTGQVDAFEDYVKNRLEYAPLAMACFATRDEAEAWLKGLAEPPSPARIIIGDEYHQVWCPQVDSTRTIIRDYVIESYIEELTARGIPPAVPSFETRAEATAWLANHPAAPFAFVSIAGERYLAVRHKRLNRHTLHHVASALSEWEEEKMRRAGE</sequence>
<keyword evidence="2" id="KW-1185">Reference proteome</keyword>
<evidence type="ECO:0000313" key="2">
    <source>
        <dbReference type="Proteomes" id="UP001207654"/>
    </source>
</evidence>
<evidence type="ECO:0000313" key="1">
    <source>
        <dbReference type="EMBL" id="MCY1075002.1"/>
    </source>
</evidence>
<dbReference type="EMBL" id="JAPNKA010000001">
    <property type="protein sequence ID" value="MCY1075002.1"/>
    <property type="molecule type" value="Genomic_DNA"/>
</dbReference>